<evidence type="ECO:0000313" key="1">
    <source>
        <dbReference type="EMBL" id="CEK90477.1"/>
    </source>
</evidence>
<name>A0A0B7BC87_9EUPU</name>
<proteinExistence type="predicted"/>
<gene>
    <name evidence="1" type="primary">ORF177081</name>
</gene>
<accession>A0A0B7BC87</accession>
<reference evidence="1" key="1">
    <citation type="submission" date="2014-12" db="EMBL/GenBank/DDBJ databases">
        <title>Insight into the proteome of Arion vulgaris.</title>
        <authorList>
            <person name="Aradska J."/>
            <person name="Bulat T."/>
            <person name="Smidak R."/>
            <person name="Sarate P."/>
            <person name="Gangsoo J."/>
            <person name="Sialana F."/>
            <person name="Bilban M."/>
            <person name="Lubec G."/>
        </authorList>
    </citation>
    <scope>NUCLEOTIDE SEQUENCE</scope>
    <source>
        <tissue evidence="1">Skin</tissue>
    </source>
</reference>
<dbReference type="AlphaFoldDB" id="A0A0B7BC87"/>
<feature type="non-terminal residue" evidence="1">
    <location>
        <position position="1"/>
    </location>
</feature>
<organism evidence="1">
    <name type="scientific">Arion vulgaris</name>
    <dbReference type="NCBI Taxonomy" id="1028688"/>
    <lineage>
        <taxon>Eukaryota</taxon>
        <taxon>Metazoa</taxon>
        <taxon>Spiralia</taxon>
        <taxon>Lophotrochozoa</taxon>
        <taxon>Mollusca</taxon>
        <taxon>Gastropoda</taxon>
        <taxon>Heterobranchia</taxon>
        <taxon>Euthyneura</taxon>
        <taxon>Panpulmonata</taxon>
        <taxon>Eupulmonata</taxon>
        <taxon>Stylommatophora</taxon>
        <taxon>Helicina</taxon>
        <taxon>Arionoidea</taxon>
        <taxon>Arionidae</taxon>
        <taxon>Arion</taxon>
    </lineage>
</organism>
<protein>
    <submittedName>
        <fullName evidence="1">Uncharacterized protein</fullName>
    </submittedName>
</protein>
<sequence>GPGNHSGVIRSGHRETIRADPSLQWELISIIEDKFVVHYNNTFGSACGTFLSENSSSKRNKTQIKNPI</sequence>
<dbReference type="EMBL" id="HACG01043612">
    <property type="protein sequence ID" value="CEK90477.1"/>
    <property type="molecule type" value="Transcribed_RNA"/>
</dbReference>